<name>A0A1X6PJV8_PORUM</name>
<evidence type="ECO:0000256" key="1">
    <source>
        <dbReference type="SAM" id="MobiDB-lite"/>
    </source>
</evidence>
<dbReference type="EMBL" id="KV918765">
    <property type="protein sequence ID" value="OSX81131.1"/>
    <property type="molecule type" value="Genomic_DNA"/>
</dbReference>
<organism evidence="2 3">
    <name type="scientific">Porphyra umbilicalis</name>
    <name type="common">Purple laver</name>
    <name type="synonym">Red alga</name>
    <dbReference type="NCBI Taxonomy" id="2786"/>
    <lineage>
        <taxon>Eukaryota</taxon>
        <taxon>Rhodophyta</taxon>
        <taxon>Bangiophyceae</taxon>
        <taxon>Bangiales</taxon>
        <taxon>Bangiaceae</taxon>
        <taxon>Porphyra</taxon>
    </lineage>
</organism>
<feature type="compositionally biased region" description="Low complexity" evidence="1">
    <location>
        <begin position="75"/>
        <end position="84"/>
    </location>
</feature>
<feature type="compositionally biased region" description="Low complexity" evidence="1">
    <location>
        <begin position="135"/>
        <end position="144"/>
    </location>
</feature>
<dbReference type="AlphaFoldDB" id="A0A1X6PJV8"/>
<protein>
    <submittedName>
        <fullName evidence="2">Uncharacterized protein</fullName>
    </submittedName>
</protein>
<feature type="compositionally biased region" description="Basic residues" evidence="1">
    <location>
        <begin position="94"/>
        <end position="117"/>
    </location>
</feature>
<dbReference type="Proteomes" id="UP000218209">
    <property type="component" value="Unassembled WGS sequence"/>
</dbReference>
<feature type="region of interest" description="Disordered" evidence="1">
    <location>
        <begin position="44"/>
        <end position="174"/>
    </location>
</feature>
<feature type="compositionally biased region" description="Low complexity" evidence="1">
    <location>
        <begin position="155"/>
        <end position="167"/>
    </location>
</feature>
<dbReference type="PROSITE" id="PS51257">
    <property type="entry name" value="PROKAR_LIPOPROTEIN"/>
    <property type="match status" value="1"/>
</dbReference>
<accession>A0A1X6PJV8</accession>
<proteinExistence type="predicted"/>
<sequence>MRGGGGGGVAVKRRRKVFHGLPAVGTSTGGCAKPDAVGRAQWRGARLGSPAANAVYAARPPPGRDGDRLSRSRHGATTAAAAHGGRPHDAGRAAVRRHSAAPGRRARTHTTPRRARRPSADGTRLRLACRRRRPLGAGRTAAPASVHAGRGGRGRPATVAPTATAGTMVGGRGS</sequence>
<keyword evidence="3" id="KW-1185">Reference proteome</keyword>
<gene>
    <name evidence="2" type="ORF">BU14_0025s0013</name>
</gene>
<evidence type="ECO:0000313" key="3">
    <source>
        <dbReference type="Proteomes" id="UP000218209"/>
    </source>
</evidence>
<reference evidence="2 3" key="1">
    <citation type="submission" date="2017-03" db="EMBL/GenBank/DDBJ databases">
        <title>WGS assembly of Porphyra umbilicalis.</title>
        <authorList>
            <person name="Brawley S.H."/>
            <person name="Blouin N.A."/>
            <person name="Ficko-Blean E."/>
            <person name="Wheeler G.L."/>
            <person name="Lohr M."/>
            <person name="Goodson H.V."/>
            <person name="Jenkins J.W."/>
            <person name="Blaby-Haas C.E."/>
            <person name="Helliwell K.E."/>
            <person name="Chan C."/>
            <person name="Marriage T."/>
            <person name="Bhattacharya D."/>
            <person name="Klein A.S."/>
            <person name="Badis Y."/>
            <person name="Brodie J."/>
            <person name="Cao Y."/>
            <person name="Collen J."/>
            <person name="Dittami S.M."/>
            <person name="Gachon C.M."/>
            <person name="Green B.R."/>
            <person name="Karpowicz S."/>
            <person name="Kim J.W."/>
            <person name="Kudahl U."/>
            <person name="Lin S."/>
            <person name="Michel G."/>
            <person name="Mittag M."/>
            <person name="Olson B.J."/>
            <person name="Pangilinan J."/>
            <person name="Peng Y."/>
            <person name="Qiu H."/>
            <person name="Shu S."/>
            <person name="Singer J.T."/>
            <person name="Smith A.G."/>
            <person name="Sprecher B.N."/>
            <person name="Wagner V."/>
            <person name="Wang W."/>
            <person name="Wang Z.-Y."/>
            <person name="Yan J."/>
            <person name="Yarish C."/>
            <person name="Zoeuner-Riek S."/>
            <person name="Zhuang Y."/>
            <person name="Zou Y."/>
            <person name="Lindquist E.A."/>
            <person name="Grimwood J."/>
            <person name="Barry K."/>
            <person name="Rokhsar D.S."/>
            <person name="Schmutz J."/>
            <person name="Stiller J.W."/>
            <person name="Grossman A.R."/>
            <person name="Prochnik S.E."/>
        </authorList>
    </citation>
    <scope>NUCLEOTIDE SEQUENCE [LARGE SCALE GENOMIC DNA]</scope>
    <source>
        <strain evidence="2">4086291</strain>
    </source>
</reference>
<evidence type="ECO:0000313" key="2">
    <source>
        <dbReference type="EMBL" id="OSX81131.1"/>
    </source>
</evidence>